<evidence type="ECO:0000313" key="2">
    <source>
        <dbReference type="EMBL" id="GFY94476.1"/>
    </source>
</evidence>
<accession>A0A7J0F7T0</accession>
<keyword evidence="3" id="KW-1185">Reference proteome</keyword>
<protein>
    <submittedName>
        <fullName evidence="2">Uncharacterized protein</fullName>
    </submittedName>
</protein>
<dbReference type="EMBL" id="BJWL01000009">
    <property type="protein sequence ID" value="GFY94476.1"/>
    <property type="molecule type" value="Genomic_DNA"/>
</dbReference>
<sequence>MTDWKTEDDNEMVKDTHGGGVSHDRMMIEAEIEKEELDHPEETHEGSPHSNAGLTGDNKSPPFEATKVLNNHGQNIVATAELHAQKHLDHPEDSTKHEDSTEKADGKHLDPSIHSDSIVPVERSLKTQTEDEMVHELKKGLTGKEFDEVNATEEEELNYGGTTTDLPQKKTKDKSQMEFPPDNEIMEEELNVGVTESQLRPELQNAVTRTDLPLDNKIQEELKNTMTAMEMLADNEIKDGSPKPELDVGDAIEVVESCHQTWWIRTGCDRLTGASLANIWEIPHPVWRPEMAPDLAISRISSPPSLHLPGLATILLSLISSSIGLQIQPQPEMGRTGVTPSVVTRSTAWWWNDRCTLGPLLAQSPP</sequence>
<comment type="caution">
    <text evidence="2">The sequence shown here is derived from an EMBL/GenBank/DDBJ whole genome shotgun (WGS) entry which is preliminary data.</text>
</comment>
<feature type="region of interest" description="Disordered" evidence="1">
    <location>
        <begin position="152"/>
        <end position="179"/>
    </location>
</feature>
<feature type="region of interest" description="Disordered" evidence="1">
    <location>
        <begin position="1"/>
        <end position="114"/>
    </location>
</feature>
<gene>
    <name evidence="2" type="ORF">Acr_09g0009220</name>
</gene>
<feature type="compositionally biased region" description="Basic and acidic residues" evidence="1">
    <location>
        <begin position="83"/>
        <end position="113"/>
    </location>
</feature>
<dbReference type="AlphaFoldDB" id="A0A7J0F7T0"/>
<evidence type="ECO:0000256" key="1">
    <source>
        <dbReference type="SAM" id="MobiDB-lite"/>
    </source>
</evidence>
<feature type="compositionally biased region" description="Basic and acidic residues" evidence="1">
    <location>
        <begin position="167"/>
        <end position="176"/>
    </location>
</feature>
<reference evidence="2 3" key="1">
    <citation type="submission" date="2019-07" db="EMBL/GenBank/DDBJ databases">
        <title>De Novo Assembly of kiwifruit Actinidia rufa.</title>
        <authorList>
            <person name="Sugita-Konishi S."/>
            <person name="Sato K."/>
            <person name="Mori E."/>
            <person name="Abe Y."/>
            <person name="Kisaki G."/>
            <person name="Hamano K."/>
            <person name="Suezawa K."/>
            <person name="Otani M."/>
            <person name="Fukuda T."/>
            <person name="Manabe T."/>
            <person name="Gomi K."/>
            <person name="Tabuchi M."/>
            <person name="Akimitsu K."/>
            <person name="Kataoka I."/>
        </authorList>
    </citation>
    <scope>NUCLEOTIDE SEQUENCE [LARGE SCALE GENOMIC DNA]</scope>
    <source>
        <strain evidence="3">cv. Fuchu</strain>
    </source>
</reference>
<feature type="compositionally biased region" description="Basic and acidic residues" evidence="1">
    <location>
        <begin position="1"/>
        <end position="28"/>
    </location>
</feature>
<evidence type="ECO:0000313" key="3">
    <source>
        <dbReference type="Proteomes" id="UP000585474"/>
    </source>
</evidence>
<organism evidence="2 3">
    <name type="scientific">Actinidia rufa</name>
    <dbReference type="NCBI Taxonomy" id="165716"/>
    <lineage>
        <taxon>Eukaryota</taxon>
        <taxon>Viridiplantae</taxon>
        <taxon>Streptophyta</taxon>
        <taxon>Embryophyta</taxon>
        <taxon>Tracheophyta</taxon>
        <taxon>Spermatophyta</taxon>
        <taxon>Magnoliopsida</taxon>
        <taxon>eudicotyledons</taxon>
        <taxon>Gunneridae</taxon>
        <taxon>Pentapetalae</taxon>
        <taxon>asterids</taxon>
        <taxon>Ericales</taxon>
        <taxon>Actinidiaceae</taxon>
        <taxon>Actinidia</taxon>
    </lineage>
</organism>
<dbReference type="Proteomes" id="UP000585474">
    <property type="component" value="Unassembled WGS sequence"/>
</dbReference>
<feature type="compositionally biased region" description="Polar residues" evidence="1">
    <location>
        <begin position="68"/>
        <end position="77"/>
    </location>
</feature>
<feature type="compositionally biased region" description="Basic and acidic residues" evidence="1">
    <location>
        <begin position="36"/>
        <end position="47"/>
    </location>
</feature>
<proteinExistence type="predicted"/>
<name>A0A7J0F7T0_9ERIC</name>